<dbReference type="PROSITE" id="PS50109">
    <property type="entry name" value="HIS_KIN"/>
    <property type="match status" value="1"/>
</dbReference>
<proteinExistence type="predicted"/>
<comment type="catalytic activity">
    <reaction evidence="1">
        <text>ATP + protein L-histidine = ADP + protein N-phospho-L-histidine.</text>
        <dbReference type="EC" id="2.7.13.3"/>
    </reaction>
</comment>
<keyword evidence="3" id="KW-0597">Phosphoprotein</keyword>
<dbReference type="STRING" id="1298851.TST_0934"/>
<evidence type="ECO:0000313" key="6">
    <source>
        <dbReference type="Proteomes" id="UP000063234"/>
    </source>
</evidence>
<dbReference type="PANTHER" id="PTHR43547:SF2">
    <property type="entry name" value="HYBRID SIGNAL TRANSDUCTION HISTIDINE KINASE C"/>
    <property type="match status" value="1"/>
</dbReference>
<evidence type="ECO:0000313" key="5">
    <source>
        <dbReference type="EMBL" id="BAT71734.1"/>
    </source>
</evidence>
<dbReference type="GO" id="GO:0000155">
    <property type="term" value="F:phosphorelay sensor kinase activity"/>
    <property type="evidence" value="ECO:0007669"/>
    <property type="project" value="TreeGrafter"/>
</dbReference>
<dbReference type="EMBL" id="AP013035">
    <property type="protein sequence ID" value="BAT71734.1"/>
    <property type="molecule type" value="Genomic_DNA"/>
</dbReference>
<evidence type="ECO:0000256" key="2">
    <source>
        <dbReference type="ARBA" id="ARBA00012438"/>
    </source>
</evidence>
<evidence type="ECO:0000256" key="1">
    <source>
        <dbReference type="ARBA" id="ARBA00000085"/>
    </source>
</evidence>
<feature type="domain" description="Histidine kinase" evidence="4">
    <location>
        <begin position="143"/>
        <end position="352"/>
    </location>
</feature>
<keyword evidence="5" id="KW-0808">Transferase</keyword>
<sequence length="352" mass="40249">MRYIYLYQMKKEIHMIKDLLEAFPFPILIVHNTGEILWGNPAVYDFFMIPARLEGINVKALFGEEFQRVLQRVVEEGFAIFNYSQSIALDKMVKETVIDIFPFETGGKNLIAVMLKDVTQQRLANAKEEKDKISIATEEIVKRIFLQLQPMVTGILSMCNYLEEVKGFDDEIATIKREANRLANVVDSALDLVLSNGEVESSVNLYRVLDQILESLRTELDEKGITVIKEYLPGIPELLGHPLEFFKAFLHLLRNAVEASPYGGEIYVSIRVDTDKKIIPKSRGCLIIEIADEGECIPEEIQSKMFLPFVTTKENHYGLGLSKAYKVIREKGGDIEYLRRDKKNIFSVYLPL</sequence>
<accession>A0A0S3QTT5</accession>
<dbReference type="KEGG" id="ttk:TST_0934"/>
<dbReference type="InterPro" id="IPR004358">
    <property type="entry name" value="Sig_transdc_His_kin-like_C"/>
</dbReference>
<dbReference type="InterPro" id="IPR036890">
    <property type="entry name" value="HATPase_C_sf"/>
</dbReference>
<organism evidence="5 6">
    <name type="scientific">Thermosulfidibacter takaii (strain DSM 17441 / JCM 13301 / NBRC 103674 / ABI70S6)</name>
    <dbReference type="NCBI Taxonomy" id="1298851"/>
    <lineage>
        <taxon>Bacteria</taxon>
        <taxon>Pseudomonadati</taxon>
        <taxon>Thermosulfidibacterota</taxon>
        <taxon>Thermosulfidibacteria</taxon>
        <taxon>Thermosulfidibacterales</taxon>
        <taxon>Thermosulfidibacteraceae</taxon>
    </lineage>
</organism>
<dbReference type="PRINTS" id="PR00344">
    <property type="entry name" value="BCTRLSENSOR"/>
</dbReference>
<protein>
    <recommendedName>
        <fullName evidence="2">histidine kinase</fullName>
        <ecNumber evidence="2">2.7.13.3</ecNumber>
    </recommendedName>
</protein>
<name>A0A0S3QTT5_THET7</name>
<evidence type="ECO:0000259" key="4">
    <source>
        <dbReference type="PROSITE" id="PS50109"/>
    </source>
</evidence>
<dbReference type="SMART" id="SM00387">
    <property type="entry name" value="HATPase_c"/>
    <property type="match status" value="1"/>
</dbReference>
<keyword evidence="6" id="KW-1185">Reference proteome</keyword>
<dbReference type="InterPro" id="IPR005467">
    <property type="entry name" value="His_kinase_dom"/>
</dbReference>
<reference evidence="6" key="1">
    <citation type="journal article" date="2018" name="Science">
        <title>A primordial and reversible TCA cycle in a facultatively chemolithoautotrophic thermophile.</title>
        <authorList>
            <person name="Nunoura T."/>
            <person name="Chikaraishi Y."/>
            <person name="Izaki R."/>
            <person name="Suwa T."/>
            <person name="Sato T."/>
            <person name="Harada T."/>
            <person name="Mori K."/>
            <person name="Kato Y."/>
            <person name="Miyazaki M."/>
            <person name="Shimamura S."/>
            <person name="Yanagawa K."/>
            <person name="Shuto A."/>
            <person name="Ohkouchi N."/>
            <person name="Fujita N."/>
            <person name="Takaki Y."/>
            <person name="Atomi H."/>
            <person name="Takai K."/>
        </authorList>
    </citation>
    <scope>NUCLEOTIDE SEQUENCE [LARGE SCALE GENOMIC DNA]</scope>
    <source>
        <strain evidence="6">DSM 17441 / JCM 13301 / NBRC 103674 / ABI70S6</strain>
    </source>
</reference>
<gene>
    <name evidence="5" type="primary">glnL</name>
    <name evidence="5" type="ORF">TST_0934</name>
</gene>
<dbReference type="PANTHER" id="PTHR43547">
    <property type="entry name" value="TWO-COMPONENT HISTIDINE KINASE"/>
    <property type="match status" value="1"/>
</dbReference>
<dbReference type="InterPro" id="IPR003594">
    <property type="entry name" value="HATPase_dom"/>
</dbReference>
<keyword evidence="5" id="KW-0418">Kinase</keyword>
<dbReference type="Gene3D" id="3.30.450.20">
    <property type="entry name" value="PAS domain"/>
    <property type="match status" value="1"/>
</dbReference>
<dbReference type="Gene3D" id="3.30.565.10">
    <property type="entry name" value="Histidine kinase-like ATPase, C-terminal domain"/>
    <property type="match status" value="1"/>
</dbReference>
<evidence type="ECO:0000256" key="3">
    <source>
        <dbReference type="ARBA" id="ARBA00022553"/>
    </source>
</evidence>
<dbReference type="EC" id="2.7.13.3" evidence="2"/>
<dbReference type="Proteomes" id="UP000063234">
    <property type="component" value="Chromosome"/>
</dbReference>
<dbReference type="AlphaFoldDB" id="A0A0S3QTT5"/>
<dbReference type="SUPFAM" id="SSF55874">
    <property type="entry name" value="ATPase domain of HSP90 chaperone/DNA topoisomerase II/histidine kinase"/>
    <property type="match status" value="1"/>
</dbReference>
<dbReference type="Pfam" id="PF02518">
    <property type="entry name" value="HATPase_c"/>
    <property type="match status" value="1"/>
</dbReference>